<evidence type="ECO:0000256" key="3">
    <source>
        <dbReference type="ARBA" id="ARBA00023004"/>
    </source>
</evidence>
<evidence type="ECO:0000256" key="2">
    <source>
        <dbReference type="ARBA" id="ARBA00022723"/>
    </source>
</evidence>
<dbReference type="AlphaFoldDB" id="A0A7J0GRZ6"/>
<protein>
    <recommendedName>
        <fullName evidence="5">Fe2OG dioxygenase domain-containing protein</fullName>
    </recommendedName>
</protein>
<evidence type="ECO:0000256" key="1">
    <source>
        <dbReference type="ARBA" id="ARBA00008056"/>
    </source>
</evidence>
<comment type="similarity">
    <text evidence="1 4">Belongs to the iron/ascorbate-dependent oxidoreductase family.</text>
</comment>
<dbReference type="InterPro" id="IPR005123">
    <property type="entry name" value="Oxoglu/Fe-dep_dioxygenase_dom"/>
</dbReference>
<feature type="domain" description="Fe2OG dioxygenase" evidence="5">
    <location>
        <begin position="147"/>
        <end position="311"/>
    </location>
</feature>
<dbReference type="PROSITE" id="PS51471">
    <property type="entry name" value="FE2OG_OXY"/>
    <property type="match status" value="1"/>
</dbReference>
<organism evidence="6 7">
    <name type="scientific">Actinidia rufa</name>
    <dbReference type="NCBI Taxonomy" id="165716"/>
    <lineage>
        <taxon>Eukaryota</taxon>
        <taxon>Viridiplantae</taxon>
        <taxon>Streptophyta</taxon>
        <taxon>Embryophyta</taxon>
        <taxon>Tracheophyta</taxon>
        <taxon>Spermatophyta</taxon>
        <taxon>Magnoliopsida</taxon>
        <taxon>eudicotyledons</taxon>
        <taxon>Gunneridae</taxon>
        <taxon>Pentapetalae</taxon>
        <taxon>asterids</taxon>
        <taxon>Ericales</taxon>
        <taxon>Actinidiaceae</taxon>
        <taxon>Actinidia</taxon>
    </lineage>
</organism>
<dbReference type="InterPro" id="IPR026992">
    <property type="entry name" value="DIOX_N"/>
</dbReference>
<evidence type="ECO:0000313" key="6">
    <source>
        <dbReference type="EMBL" id="GFZ13543.1"/>
    </source>
</evidence>
<dbReference type="InterPro" id="IPR050295">
    <property type="entry name" value="Plant_2OG-oxidoreductases"/>
</dbReference>
<dbReference type="Pfam" id="PF14226">
    <property type="entry name" value="DIOX_N"/>
    <property type="match status" value="1"/>
</dbReference>
<evidence type="ECO:0000259" key="5">
    <source>
        <dbReference type="PROSITE" id="PS51471"/>
    </source>
</evidence>
<dbReference type="Proteomes" id="UP000585474">
    <property type="component" value="Unassembled WGS sequence"/>
</dbReference>
<dbReference type="Pfam" id="PF03171">
    <property type="entry name" value="2OG-FeII_Oxy"/>
    <property type="match status" value="1"/>
</dbReference>
<dbReference type="InterPro" id="IPR027443">
    <property type="entry name" value="IPNS-like_sf"/>
</dbReference>
<comment type="caution">
    <text evidence="6">The sequence shown here is derived from an EMBL/GenBank/DDBJ whole genome shotgun (WGS) entry which is preliminary data.</text>
</comment>
<keyword evidence="2 4" id="KW-0479">Metal-binding</keyword>
<evidence type="ECO:0000313" key="7">
    <source>
        <dbReference type="Proteomes" id="UP000585474"/>
    </source>
</evidence>
<keyword evidence="4" id="KW-0560">Oxidoreductase</keyword>
<dbReference type="GO" id="GO:0016705">
    <property type="term" value="F:oxidoreductase activity, acting on paired donors, with incorporation or reduction of molecular oxygen"/>
    <property type="evidence" value="ECO:0007669"/>
    <property type="project" value="UniProtKB-ARBA"/>
</dbReference>
<name>A0A7J0GRZ6_9ERIC</name>
<keyword evidence="7" id="KW-1185">Reference proteome</keyword>
<dbReference type="Gene3D" id="2.60.120.330">
    <property type="entry name" value="B-lactam Antibiotic, Isopenicillin N Synthase, Chain"/>
    <property type="match status" value="2"/>
</dbReference>
<dbReference type="GO" id="GO:0046872">
    <property type="term" value="F:metal ion binding"/>
    <property type="evidence" value="ECO:0007669"/>
    <property type="project" value="UniProtKB-KW"/>
</dbReference>
<dbReference type="SUPFAM" id="SSF51197">
    <property type="entry name" value="Clavaminate synthase-like"/>
    <property type="match status" value="2"/>
</dbReference>
<evidence type="ECO:0000256" key="4">
    <source>
        <dbReference type="RuleBase" id="RU003682"/>
    </source>
</evidence>
<gene>
    <name evidence="6" type="ORF">Acr_23g0019280</name>
</gene>
<sequence>MSVLLSNWSKHVRTVPSSYVLPQEKRPGNLISAPVCKSIPVIDLGQLGRLDRAGVLQQIMNACQDFGIFQVINHGVSEELMEDTMSLFKEFFDMPAEELAEYCSEDRTKSFRLYTSVEVRKLSMRVLDLICEGLGIEMGYFGNEISKVQGLLVNHYPPCPDPSLVLGVRGHCDPNLLTLVQQEVHGLQIFKDGQWAGVEPLPHAFVINICNQLEVVALWKAQQSYLRRSLAKTQLSVAIPRYIKGQKVTCTSRAPLTTPTLGSRHVEDMMASYQPGLRGMVISNGKLKSAQHRVVTNTSVARTSLGTFIDPCMECVIEPAKAIVSESYPPLFKSYQYKEFIEIYMDKAYRRSTAVELLKLQA</sequence>
<dbReference type="OrthoDB" id="406156at2759"/>
<dbReference type="InterPro" id="IPR044861">
    <property type="entry name" value="IPNS-like_FE2OG_OXY"/>
</dbReference>
<dbReference type="EMBL" id="BJWL01000023">
    <property type="protein sequence ID" value="GFZ13543.1"/>
    <property type="molecule type" value="Genomic_DNA"/>
</dbReference>
<reference evidence="6 7" key="1">
    <citation type="submission" date="2019-07" db="EMBL/GenBank/DDBJ databases">
        <title>De Novo Assembly of kiwifruit Actinidia rufa.</title>
        <authorList>
            <person name="Sugita-Konishi S."/>
            <person name="Sato K."/>
            <person name="Mori E."/>
            <person name="Abe Y."/>
            <person name="Kisaki G."/>
            <person name="Hamano K."/>
            <person name="Suezawa K."/>
            <person name="Otani M."/>
            <person name="Fukuda T."/>
            <person name="Manabe T."/>
            <person name="Gomi K."/>
            <person name="Tabuchi M."/>
            <person name="Akimitsu K."/>
            <person name="Kataoka I."/>
        </authorList>
    </citation>
    <scope>NUCLEOTIDE SEQUENCE [LARGE SCALE GENOMIC DNA]</scope>
    <source>
        <strain evidence="7">cv. Fuchu</strain>
    </source>
</reference>
<accession>A0A7J0GRZ6</accession>
<keyword evidence="3 4" id="KW-0408">Iron</keyword>
<dbReference type="PANTHER" id="PTHR47991">
    <property type="entry name" value="OXOGLUTARATE/IRON-DEPENDENT DIOXYGENASE"/>
    <property type="match status" value="1"/>
</dbReference>
<proteinExistence type="inferred from homology"/>